<dbReference type="Proteomes" id="UP000805614">
    <property type="component" value="Unassembled WGS sequence"/>
</dbReference>
<reference evidence="1 2" key="1">
    <citation type="submission" date="2020-06" db="EMBL/GenBank/DDBJ databases">
        <title>Actinomadura xiongansis sp. nov., isolated from soil of Baiyangdian.</title>
        <authorList>
            <person name="Zhang X."/>
        </authorList>
    </citation>
    <scope>NUCLEOTIDE SEQUENCE [LARGE SCALE GENOMIC DNA]</scope>
    <source>
        <strain evidence="1 2">HBUM206468</strain>
    </source>
</reference>
<dbReference type="EMBL" id="JABVEC010000054">
    <property type="protein sequence ID" value="MBC6471015.1"/>
    <property type="molecule type" value="Genomic_DNA"/>
</dbReference>
<comment type="caution">
    <text evidence="1">The sequence shown here is derived from an EMBL/GenBank/DDBJ whole genome shotgun (WGS) entry which is preliminary data.</text>
</comment>
<protein>
    <submittedName>
        <fullName evidence="1">Uncharacterized protein</fullName>
    </submittedName>
</protein>
<gene>
    <name evidence="1" type="ORF">HKK74_36820</name>
</gene>
<dbReference type="RefSeq" id="WP_187248055.1">
    <property type="nucleotide sequence ID" value="NZ_JABVEC010000054.1"/>
</dbReference>
<organism evidence="1 2">
    <name type="scientific">Actinomadura alba</name>
    <dbReference type="NCBI Taxonomy" id="406431"/>
    <lineage>
        <taxon>Bacteria</taxon>
        <taxon>Bacillati</taxon>
        <taxon>Actinomycetota</taxon>
        <taxon>Actinomycetes</taxon>
        <taxon>Streptosporangiales</taxon>
        <taxon>Thermomonosporaceae</taxon>
        <taxon>Actinomadura</taxon>
    </lineage>
</organism>
<name>A0ABR7M1X8_9ACTN</name>
<keyword evidence="2" id="KW-1185">Reference proteome</keyword>
<sequence>MTLPADRLSVRDRQAIDLADRLRRQIGQWLNLRGIITATVGISPYVDPADRPSVVICMNACAAQALLHDLGELQSGMFGLPFAPYPHIDGR</sequence>
<evidence type="ECO:0000313" key="2">
    <source>
        <dbReference type="Proteomes" id="UP000805614"/>
    </source>
</evidence>
<proteinExistence type="predicted"/>
<evidence type="ECO:0000313" key="1">
    <source>
        <dbReference type="EMBL" id="MBC6471015.1"/>
    </source>
</evidence>
<accession>A0ABR7M1X8</accession>